<evidence type="ECO:0000313" key="4">
    <source>
        <dbReference type="Proteomes" id="UP001160483"/>
    </source>
</evidence>
<evidence type="ECO:0000313" key="1">
    <source>
        <dbReference type="EMBL" id="CAH0482158.1"/>
    </source>
</evidence>
<sequence>MQMPPRASNLQDTSFFSLPTVDSTRASNSATTTRLLTRHQVESVLVSGGTPRRQGTAYYTLDVYTTTPTGTPNDFLAACSKINDDVDQATARKPAYQVQKSLADFDKLRRALYNSSQLAHRSVSCEYCTEVIQYLGKGDKGFGSSTLRMLTGRDKIRRSLQEFVDVALDILIHFACSEGTPWCSAQVQSHQLMRQFLLPRASDA</sequence>
<reference evidence="1 3" key="1">
    <citation type="submission" date="2021-11" db="EMBL/GenBank/DDBJ databases">
        <authorList>
            <person name="Islam A."/>
            <person name="Islam S."/>
            <person name="Flora M.S."/>
            <person name="Rahman M."/>
            <person name="Ziaur R.M."/>
            <person name="Epstein J.H."/>
            <person name="Hassan M."/>
            <person name="Klassen M."/>
            <person name="Woodard K."/>
            <person name="Webb A."/>
            <person name="Webby R.J."/>
            <person name="El Zowalaty M.E."/>
        </authorList>
    </citation>
    <scope>NUCLEOTIDE SEQUENCE</scope>
    <source>
        <strain evidence="2">Pbs1</strain>
        <strain evidence="1">Pbs3</strain>
    </source>
</reference>
<comment type="caution">
    <text evidence="1">The sequence shown here is derived from an EMBL/GenBank/DDBJ whole genome shotgun (WGS) entry which is preliminary data.</text>
</comment>
<dbReference type="AlphaFoldDB" id="A0AAU9LMR9"/>
<name>A0AAU9LMR9_9STRA</name>
<dbReference type="EMBL" id="CAKLCB010000151">
    <property type="protein sequence ID" value="CAH0515989.1"/>
    <property type="molecule type" value="Genomic_DNA"/>
</dbReference>
<keyword evidence="3" id="KW-1185">Reference proteome</keyword>
<accession>A0AAU9LMR9</accession>
<proteinExistence type="predicted"/>
<evidence type="ECO:0000313" key="3">
    <source>
        <dbReference type="Proteomes" id="UP001158986"/>
    </source>
</evidence>
<gene>
    <name evidence="2" type="ORF">PBS001_LOCUS2675</name>
    <name evidence="1" type="ORF">PBS003_LOCUS8754</name>
</gene>
<protein>
    <submittedName>
        <fullName evidence="1">Uncharacterized protein</fullName>
    </submittedName>
</protein>
<dbReference type="Proteomes" id="UP001160483">
    <property type="component" value="Unassembled WGS sequence"/>
</dbReference>
<dbReference type="EMBL" id="CAKKTJ010000333">
    <property type="protein sequence ID" value="CAH0482158.1"/>
    <property type="molecule type" value="Genomic_DNA"/>
</dbReference>
<evidence type="ECO:0000313" key="2">
    <source>
        <dbReference type="EMBL" id="CAH0515989.1"/>
    </source>
</evidence>
<organism evidence="1 4">
    <name type="scientific">Peronospora belbahrii</name>
    <dbReference type="NCBI Taxonomy" id="622444"/>
    <lineage>
        <taxon>Eukaryota</taxon>
        <taxon>Sar</taxon>
        <taxon>Stramenopiles</taxon>
        <taxon>Oomycota</taxon>
        <taxon>Peronosporomycetes</taxon>
        <taxon>Peronosporales</taxon>
        <taxon>Peronosporaceae</taxon>
        <taxon>Peronospora</taxon>
    </lineage>
</organism>
<dbReference type="Proteomes" id="UP001158986">
    <property type="component" value="Unassembled WGS sequence"/>
</dbReference>